<gene>
    <name evidence="13" type="ORF">COU15_00520</name>
</gene>
<comment type="similarity">
    <text evidence="10">Belongs to the NhaD Na(+)/H(+) (TC 2.A.62) antiporter family.</text>
</comment>
<dbReference type="GO" id="GO:0006814">
    <property type="term" value="P:sodium ion transport"/>
    <property type="evidence" value="ECO:0007669"/>
    <property type="project" value="UniProtKB-KW"/>
</dbReference>
<evidence type="ECO:0000256" key="7">
    <source>
        <dbReference type="ARBA" id="ARBA00023065"/>
    </source>
</evidence>
<keyword evidence="7" id="KW-0406">Ion transport</keyword>
<dbReference type="PANTHER" id="PTHR43269:SF2">
    <property type="entry name" value="SODIUM_PROTON ANTIPORTER 1-RELATED"/>
    <property type="match status" value="1"/>
</dbReference>
<feature type="transmembrane region" description="Helical" evidence="11">
    <location>
        <begin position="139"/>
        <end position="159"/>
    </location>
</feature>
<proteinExistence type="inferred from homology"/>
<name>A0A2H0UIN8_9BACT</name>
<keyword evidence="9" id="KW-0739">Sodium transport</keyword>
<feature type="transmembrane region" description="Helical" evidence="11">
    <location>
        <begin position="30"/>
        <end position="50"/>
    </location>
</feature>
<evidence type="ECO:0000256" key="2">
    <source>
        <dbReference type="ARBA" id="ARBA00022448"/>
    </source>
</evidence>
<organism evidence="13 14">
    <name type="scientific">Candidatus Kaiserbacteria bacterium CG10_big_fil_rev_8_21_14_0_10_45_20</name>
    <dbReference type="NCBI Taxonomy" id="1974607"/>
    <lineage>
        <taxon>Bacteria</taxon>
        <taxon>Candidatus Kaiseribacteriota</taxon>
    </lineage>
</organism>
<feature type="transmembrane region" description="Helical" evidence="11">
    <location>
        <begin position="298"/>
        <end position="316"/>
    </location>
</feature>
<comment type="subcellular location">
    <subcellularLocation>
        <location evidence="1">Membrane</location>
        <topology evidence="1">Multi-pass membrane protein</topology>
    </subcellularLocation>
</comment>
<dbReference type="AlphaFoldDB" id="A0A2H0UIN8"/>
<evidence type="ECO:0000256" key="6">
    <source>
        <dbReference type="ARBA" id="ARBA00023053"/>
    </source>
</evidence>
<dbReference type="InterPro" id="IPR045016">
    <property type="entry name" value="NhaD-like"/>
</dbReference>
<protein>
    <recommendedName>
        <fullName evidence="12">Citrate transporter-like domain-containing protein</fullName>
    </recommendedName>
</protein>
<sequence>MLLTISATILFVVGYILITLEHRYELHKALPAAALGAFLWILIAIVDSPHLEESMTHMGSEIFGLIMFLLAAMALVEILTHYKLFDLIRVKILSLGLHDRKQLWVMGAVTFFLSPIIDNLTATLVILAISTRFFAGANLVRAAAIIVISANAGGAWSPIGDVTTIMLWLAGKFTAFEVIAWGFLPSLALFFVSTFMLTRGVSEDAHDIEEEKVVLRASEKAVITVGLLSFLFPVLVSRIGLEPYFGLIFGLGLVGMMISFFKLRDLKKIRENGDSKENLNGIVPTHLHSDIDKSLAKVDLGSLIFFAGILLAVGALEHLGILETISHLLLGQDPTFMRYFIGNGALGLLSAVMDNIPLTAAAMSILHTTDSAIWVLLAITAGTGGSLLAIGSAAGVVAMGKVKELTFFRYLKIATLPAAAGYVAAVTVWYMQYMFFG</sequence>
<evidence type="ECO:0000259" key="12">
    <source>
        <dbReference type="Pfam" id="PF03600"/>
    </source>
</evidence>
<evidence type="ECO:0000256" key="8">
    <source>
        <dbReference type="ARBA" id="ARBA00023136"/>
    </source>
</evidence>
<evidence type="ECO:0000256" key="3">
    <source>
        <dbReference type="ARBA" id="ARBA00022449"/>
    </source>
</evidence>
<evidence type="ECO:0000313" key="14">
    <source>
        <dbReference type="Proteomes" id="UP000229315"/>
    </source>
</evidence>
<dbReference type="EMBL" id="PFBH01000001">
    <property type="protein sequence ID" value="PIR85566.1"/>
    <property type="molecule type" value="Genomic_DNA"/>
</dbReference>
<keyword evidence="5 11" id="KW-1133">Transmembrane helix</keyword>
<dbReference type="NCBIfam" id="NF038006">
    <property type="entry name" value="NhaD_1"/>
    <property type="match status" value="1"/>
</dbReference>
<dbReference type="GO" id="GO:0015297">
    <property type="term" value="F:antiporter activity"/>
    <property type="evidence" value="ECO:0007669"/>
    <property type="project" value="UniProtKB-KW"/>
</dbReference>
<keyword evidence="3" id="KW-0050">Antiport</keyword>
<feature type="transmembrane region" description="Helical" evidence="11">
    <location>
        <begin position="245"/>
        <end position="263"/>
    </location>
</feature>
<keyword evidence="2" id="KW-0813">Transport</keyword>
<evidence type="ECO:0000313" key="13">
    <source>
        <dbReference type="EMBL" id="PIR85566.1"/>
    </source>
</evidence>
<keyword evidence="8 11" id="KW-0472">Membrane</keyword>
<evidence type="ECO:0000256" key="1">
    <source>
        <dbReference type="ARBA" id="ARBA00004141"/>
    </source>
</evidence>
<reference evidence="14" key="1">
    <citation type="submission" date="2017-09" db="EMBL/GenBank/DDBJ databases">
        <title>Depth-based differentiation of microbial function through sediment-hosted aquifers and enrichment of novel symbionts in the deep terrestrial subsurface.</title>
        <authorList>
            <person name="Probst A.J."/>
            <person name="Ladd B."/>
            <person name="Jarett J.K."/>
            <person name="Geller-Mcgrath D.E."/>
            <person name="Sieber C.M.K."/>
            <person name="Emerson J.B."/>
            <person name="Anantharaman K."/>
            <person name="Thomas B.C."/>
            <person name="Malmstrom R."/>
            <person name="Stieglmeier M."/>
            <person name="Klingl A."/>
            <person name="Woyke T."/>
            <person name="Ryan C.M."/>
            <person name="Banfield J.F."/>
        </authorList>
    </citation>
    <scope>NUCLEOTIDE SEQUENCE [LARGE SCALE GENOMIC DNA]</scope>
</reference>
<feature type="transmembrane region" description="Helical" evidence="11">
    <location>
        <begin position="179"/>
        <end position="201"/>
    </location>
</feature>
<feature type="transmembrane region" description="Helical" evidence="11">
    <location>
        <begin position="410"/>
        <end position="431"/>
    </location>
</feature>
<dbReference type="InterPro" id="IPR004680">
    <property type="entry name" value="Cit_transptr-like_dom"/>
</dbReference>
<feature type="transmembrane region" description="Helical" evidence="11">
    <location>
        <begin position="62"/>
        <end position="82"/>
    </location>
</feature>
<feature type="transmembrane region" description="Helical" evidence="11">
    <location>
        <begin position="221"/>
        <end position="239"/>
    </location>
</feature>
<feature type="transmembrane region" description="Helical" evidence="11">
    <location>
        <begin position="336"/>
        <end position="353"/>
    </location>
</feature>
<feature type="domain" description="Citrate transporter-like" evidence="12">
    <location>
        <begin position="15"/>
        <end position="382"/>
    </location>
</feature>
<evidence type="ECO:0000256" key="10">
    <source>
        <dbReference type="ARBA" id="ARBA00025753"/>
    </source>
</evidence>
<feature type="transmembrane region" description="Helical" evidence="11">
    <location>
        <begin position="102"/>
        <end position="127"/>
    </location>
</feature>
<dbReference type="GO" id="GO:0016020">
    <property type="term" value="C:membrane"/>
    <property type="evidence" value="ECO:0007669"/>
    <property type="project" value="UniProtKB-SubCell"/>
</dbReference>
<keyword evidence="6" id="KW-0915">Sodium</keyword>
<dbReference type="Pfam" id="PF03600">
    <property type="entry name" value="CitMHS"/>
    <property type="match status" value="1"/>
</dbReference>
<dbReference type="PANTHER" id="PTHR43269">
    <property type="entry name" value="SODIUM/PROTON ANTIPORTER 1-RELATED"/>
    <property type="match status" value="1"/>
</dbReference>
<evidence type="ECO:0000256" key="4">
    <source>
        <dbReference type="ARBA" id="ARBA00022692"/>
    </source>
</evidence>
<accession>A0A2H0UIN8</accession>
<keyword evidence="4 11" id="KW-0812">Transmembrane</keyword>
<feature type="transmembrane region" description="Helical" evidence="11">
    <location>
        <begin position="373"/>
        <end position="398"/>
    </location>
</feature>
<evidence type="ECO:0000256" key="5">
    <source>
        <dbReference type="ARBA" id="ARBA00022989"/>
    </source>
</evidence>
<evidence type="ECO:0000256" key="11">
    <source>
        <dbReference type="SAM" id="Phobius"/>
    </source>
</evidence>
<comment type="caution">
    <text evidence="13">The sequence shown here is derived from an EMBL/GenBank/DDBJ whole genome shotgun (WGS) entry which is preliminary data.</text>
</comment>
<dbReference type="Proteomes" id="UP000229315">
    <property type="component" value="Unassembled WGS sequence"/>
</dbReference>
<evidence type="ECO:0000256" key="9">
    <source>
        <dbReference type="ARBA" id="ARBA00023201"/>
    </source>
</evidence>